<keyword evidence="3 6" id="KW-0479">Metal-binding</keyword>
<keyword evidence="6" id="KW-0521">NADP</keyword>
<dbReference type="EC" id="1.1.1.405" evidence="6"/>
<evidence type="ECO:0000256" key="2">
    <source>
        <dbReference type="ARBA" id="ARBA00008072"/>
    </source>
</evidence>
<evidence type="ECO:0000256" key="5">
    <source>
        <dbReference type="ARBA" id="ARBA00023002"/>
    </source>
</evidence>
<reference evidence="9 10" key="1">
    <citation type="journal article" date="2018" name="BMC Genomics">
        <title>Whole genome sequencing and function prediction of 133 gut anaerobes isolated from chicken caecum in pure cultures.</title>
        <authorList>
            <person name="Medvecky M."/>
            <person name="Cejkova D."/>
            <person name="Polansky O."/>
            <person name="Karasova D."/>
            <person name="Kubasova T."/>
            <person name="Cizek A."/>
            <person name="Rychlik I."/>
        </authorList>
    </citation>
    <scope>NUCLEOTIDE SEQUENCE [LARGE SCALE GENOMIC DNA]</scope>
    <source>
        <strain evidence="9 10">An13</strain>
    </source>
</reference>
<gene>
    <name evidence="9" type="ORF">B5E75_07120</name>
</gene>
<feature type="binding site" evidence="6">
    <location>
        <position position="64"/>
    </location>
    <ligand>
        <name>Zn(2+)</name>
        <dbReference type="ChEBI" id="CHEBI:29105"/>
        <note>catalytic</note>
    </ligand>
</feature>
<dbReference type="Gene3D" id="3.90.180.10">
    <property type="entry name" value="Medium-chain alcohol dehydrogenases, catalytic domain"/>
    <property type="match status" value="1"/>
</dbReference>
<accession>A0A1Y4SZN3</accession>
<organism evidence="9 10">
    <name type="scientific">Massilimicrobiota timonensis</name>
    <dbReference type="NCBI Taxonomy" id="1776392"/>
    <lineage>
        <taxon>Bacteria</taxon>
        <taxon>Bacillati</taxon>
        <taxon>Bacillota</taxon>
        <taxon>Erysipelotrichia</taxon>
        <taxon>Erysipelotrichales</taxon>
        <taxon>Erysipelotrichaceae</taxon>
        <taxon>Massilimicrobiota</taxon>
    </lineage>
</organism>
<dbReference type="Pfam" id="PF08240">
    <property type="entry name" value="ADH_N"/>
    <property type="match status" value="1"/>
</dbReference>
<dbReference type="InterPro" id="IPR013154">
    <property type="entry name" value="ADH-like_N"/>
</dbReference>
<feature type="domain" description="Alcohol dehydrogenase-like N-terminal" evidence="7">
    <location>
        <begin position="25"/>
        <end position="130"/>
    </location>
</feature>
<evidence type="ECO:0000313" key="9">
    <source>
        <dbReference type="EMBL" id="OUQ34402.1"/>
    </source>
</evidence>
<evidence type="ECO:0000256" key="3">
    <source>
        <dbReference type="ARBA" id="ARBA00022723"/>
    </source>
</evidence>
<dbReference type="AlphaFoldDB" id="A0A1Y4SZN3"/>
<keyword evidence="10" id="KW-1185">Reference proteome</keyword>
<comment type="caution">
    <text evidence="9">The sequence shown here is derived from an EMBL/GenBank/DDBJ whole genome shotgun (WGS) entry which is preliminary data.</text>
</comment>
<evidence type="ECO:0000256" key="6">
    <source>
        <dbReference type="HAMAP-Rule" id="MF_02069"/>
    </source>
</evidence>
<dbReference type="SUPFAM" id="SSF51735">
    <property type="entry name" value="NAD(P)-binding Rossmann-fold domains"/>
    <property type="match status" value="1"/>
</dbReference>
<dbReference type="RefSeq" id="WP_087305096.1">
    <property type="nucleotide sequence ID" value="NZ_AP031415.1"/>
</dbReference>
<dbReference type="Pfam" id="PF16912">
    <property type="entry name" value="Glu_dehyd_C"/>
    <property type="match status" value="1"/>
</dbReference>
<comment type="cofactor">
    <cofactor evidence="1 6">
        <name>Zn(2+)</name>
        <dbReference type="ChEBI" id="CHEBI:29105"/>
    </cofactor>
</comment>
<dbReference type="Proteomes" id="UP000195305">
    <property type="component" value="Unassembled WGS sequence"/>
</dbReference>
<proteinExistence type="inferred from homology"/>
<evidence type="ECO:0000259" key="7">
    <source>
        <dbReference type="Pfam" id="PF08240"/>
    </source>
</evidence>
<dbReference type="OrthoDB" id="1700359at2"/>
<evidence type="ECO:0000256" key="4">
    <source>
        <dbReference type="ARBA" id="ARBA00022833"/>
    </source>
</evidence>
<dbReference type="PANTHER" id="PTHR43350">
    <property type="entry name" value="NAD-DEPENDENT ALCOHOL DEHYDROGENASE"/>
    <property type="match status" value="1"/>
</dbReference>
<keyword evidence="5 6" id="KW-0560">Oxidoreductase</keyword>
<sequence>MINQAYRLIAPKQIRADFVDLKMDDENIIVRPTYLSICAADQRYYTGSRGRVIMKQKLPMALIHESVGEVVYDPKGEYKVGTNVVMIPNTPMEKDDIIKENYLRSSQFRASGFDGFMQNVVSMRRDLIIPFKMEPRVAVLLELTSVVMNAVENFKKISNERKNVIGIWGNGNLGFISALVLKKTYPDTKIIVFGVEEHKMAYFSFVDDTYLINNIPSDLKVDHAFECVGGRGSEAAINQIIDYIQPQGTISLMGVSETPVGINTRMVLEKGLTLLGNSRSNYDDFKKSVELMETYPDVCEYLSTIISEEVVVQSIKDMHKAFEDDLNNDFKTVMKWDI</sequence>
<feature type="binding site" evidence="6">
    <location>
        <position position="65"/>
    </location>
    <ligand>
        <name>Zn(2+)</name>
        <dbReference type="ChEBI" id="CHEBI:29105"/>
        <note>catalytic</note>
    </ligand>
</feature>
<dbReference type="HAMAP" id="MF_02069">
    <property type="entry name" value="TarJ"/>
    <property type="match status" value="1"/>
</dbReference>
<evidence type="ECO:0000259" key="8">
    <source>
        <dbReference type="Pfam" id="PF16912"/>
    </source>
</evidence>
<dbReference type="SUPFAM" id="SSF50129">
    <property type="entry name" value="GroES-like"/>
    <property type="match status" value="1"/>
</dbReference>
<dbReference type="GO" id="GO:0050256">
    <property type="term" value="F:ribitol-5-phosphate 2-dehydrogenase [NAD(P)+] activity"/>
    <property type="evidence" value="ECO:0007669"/>
    <property type="project" value="UniProtKB-UniRule"/>
</dbReference>
<evidence type="ECO:0000256" key="1">
    <source>
        <dbReference type="ARBA" id="ARBA00001947"/>
    </source>
</evidence>
<dbReference type="PANTHER" id="PTHR43350:SF19">
    <property type="entry name" value="D-GULOSIDE 3-DEHYDROGENASE"/>
    <property type="match status" value="1"/>
</dbReference>
<dbReference type="GO" id="GO:0008270">
    <property type="term" value="F:zinc ion binding"/>
    <property type="evidence" value="ECO:0007669"/>
    <property type="project" value="UniProtKB-UniRule"/>
</dbReference>
<comment type="similarity">
    <text evidence="2 6">Belongs to the zinc-containing alcohol dehydrogenase family.</text>
</comment>
<protein>
    <recommendedName>
        <fullName evidence="6">Ribulose-5-phosphate reductase</fullName>
        <shortName evidence="6">Ribulose-5-P reductase</shortName>
        <ecNumber evidence="6">1.1.1.405</ecNumber>
    </recommendedName>
    <alternativeName>
        <fullName evidence="6">Ribitol-5-phosphate dehydrogenase</fullName>
    </alternativeName>
</protein>
<dbReference type="InterPro" id="IPR011032">
    <property type="entry name" value="GroES-like_sf"/>
</dbReference>
<feature type="binding site" evidence="6">
    <location>
        <position position="142"/>
    </location>
    <ligand>
        <name>Zn(2+)</name>
        <dbReference type="ChEBI" id="CHEBI:29105"/>
        <note>catalytic</note>
    </ligand>
</feature>
<feature type="domain" description="Glucose dehydrogenase C-terminal" evidence="8">
    <location>
        <begin position="136"/>
        <end position="334"/>
    </location>
</feature>
<comment type="function">
    <text evidence="6">Catalyzes the NADPH dependent reduction of D-ribulose 5-phosphate to D-ribitol 5-phosphate.</text>
</comment>
<name>A0A1Y4SZN3_9FIRM</name>
<dbReference type="Gene3D" id="3.40.50.720">
    <property type="entry name" value="NAD(P)-binding Rossmann-like Domain"/>
    <property type="match status" value="1"/>
</dbReference>
<dbReference type="InterPro" id="IPR036291">
    <property type="entry name" value="NAD(P)-bd_dom_sf"/>
</dbReference>
<feature type="binding site" evidence="6">
    <location>
        <position position="38"/>
    </location>
    <ligand>
        <name>Zn(2+)</name>
        <dbReference type="ChEBI" id="CHEBI:29105"/>
        <note>catalytic</note>
    </ligand>
</feature>
<evidence type="ECO:0000313" key="10">
    <source>
        <dbReference type="Proteomes" id="UP000195305"/>
    </source>
</evidence>
<dbReference type="InterPro" id="IPR034710">
    <property type="entry name" value="TarJ"/>
</dbReference>
<dbReference type="InterPro" id="IPR031640">
    <property type="entry name" value="Glu_dehyd_C"/>
</dbReference>
<dbReference type="EMBL" id="NFLJ01000017">
    <property type="protein sequence ID" value="OUQ34402.1"/>
    <property type="molecule type" value="Genomic_DNA"/>
</dbReference>
<keyword evidence="4 6" id="KW-0862">Zinc</keyword>
<comment type="catalytic activity">
    <reaction evidence="6">
        <text>D-ribitol 5-phosphate + NADP(+) = D-ribulose 5-phosphate + NADPH + H(+)</text>
        <dbReference type="Rhea" id="RHEA:19921"/>
        <dbReference type="ChEBI" id="CHEBI:15378"/>
        <dbReference type="ChEBI" id="CHEBI:57695"/>
        <dbReference type="ChEBI" id="CHEBI:57783"/>
        <dbReference type="ChEBI" id="CHEBI:58121"/>
        <dbReference type="ChEBI" id="CHEBI:58349"/>
        <dbReference type="EC" id="1.1.1.405"/>
    </reaction>
</comment>